<dbReference type="GO" id="GO:0004497">
    <property type="term" value="F:monooxygenase activity"/>
    <property type="evidence" value="ECO:0007669"/>
    <property type="project" value="UniProtKB-KW"/>
</dbReference>
<dbReference type="InterPro" id="IPR001128">
    <property type="entry name" value="Cyt_P450"/>
</dbReference>
<dbReference type="InterPro" id="IPR050121">
    <property type="entry name" value="Cytochrome_P450_monoxygenase"/>
</dbReference>
<dbReference type="Pfam" id="PF00067">
    <property type="entry name" value="p450"/>
    <property type="match status" value="1"/>
</dbReference>
<comment type="cofactor">
    <cofactor evidence="1 8">
        <name>heme</name>
        <dbReference type="ChEBI" id="CHEBI:30413"/>
    </cofactor>
</comment>
<dbReference type="PRINTS" id="PR00385">
    <property type="entry name" value="P450"/>
</dbReference>
<keyword evidence="3 8" id="KW-0349">Heme</keyword>
<evidence type="ECO:0000256" key="6">
    <source>
        <dbReference type="ARBA" id="ARBA00023004"/>
    </source>
</evidence>
<evidence type="ECO:0000256" key="2">
    <source>
        <dbReference type="ARBA" id="ARBA00005179"/>
    </source>
</evidence>
<dbReference type="PANTHER" id="PTHR24305">
    <property type="entry name" value="CYTOCHROME P450"/>
    <property type="match status" value="1"/>
</dbReference>
<evidence type="ECO:0000256" key="4">
    <source>
        <dbReference type="ARBA" id="ARBA00022723"/>
    </source>
</evidence>
<dbReference type="GO" id="GO:0016705">
    <property type="term" value="F:oxidoreductase activity, acting on paired donors, with incorporation or reduction of molecular oxygen"/>
    <property type="evidence" value="ECO:0007669"/>
    <property type="project" value="InterPro"/>
</dbReference>
<dbReference type="SUPFAM" id="SSF48264">
    <property type="entry name" value="Cytochrome P450"/>
    <property type="match status" value="1"/>
</dbReference>
<keyword evidence="9" id="KW-0472">Membrane</keyword>
<keyword evidence="4 8" id="KW-0479">Metal-binding</keyword>
<keyword evidence="7 10" id="KW-0503">Monooxygenase</keyword>
<evidence type="ECO:0000256" key="7">
    <source>
        <dbReference type="ARBA" id="ARBA00023033"/>
    </source>
</evidence>
<gene>
    <name evidence="10" type="ORF">BU16DRAFT_496586</name>
</gene>
<keyword evidence="5" id="KW-0560">Oxidoreductase</keyword>
<dbReference type="InterPro" id="IPR002401">
    <property type="entry name" value="Cyt_P450_E_grp-I"/>
</dbReference>
<reference evidence="10" key="1">
    <citation type="journal article" date="2020" name="Stud. Mycol.">
        <title>101 Dothideomycetes genomes: a test case for predicting lifestyles and emergence of pathogens.</title>
        <authorList>
            <person name="Haridas S."/>
            <person name="Albert R."/>
            <person name="Binder M."/>
            <person name="Bloem J."/>
            <person name="Labutti K."/>
            <person name="Salamov A."/>
            <person name="Andreopoulos B."/>
            <person name="Baker S."/>
            <person name="Barry K."/>
            <person name="Bills G."/>
            <person name="Bluhm B."/>
            <person name="Cannon C."/>
            <person name="Castanera R."/>
            <person name="Culley D."/>
            <person name="Daum C."/>
            <person name="Ezra D."/>
            <person name="Gonzalez J."/>
            <person name="Henrissat B."/>
            <person name="Kuo A."/>
            <person name="Liang C."/>
            <person name="Lipzen A."/>
            <person name="Lutzoni F."/>
            <person name="Magnuson J."/>
            <person name="Mondo S."/>
            <person name="Nolan M."/>
            <person name="Ohm R."/>
            <person name="Pangilinan J."/>
            <person name="Park H.-J."/>
            <person name="Ramirez L."/>
            <person name="Alfaro M."/>
            <person name="Sun H."/>
            <person name="Tritt A."/>
            <person name="Yoshinaga Y."/>
            <person name="Zwiers L.-H."/>
            <person name="Turgeon B."/>
            <person name="Goodwin S."/>
            <person name="Spatafora J."/>
            <person name="Crous P."/>
            <person name="Grigoriev I."/>
        </authorList>
    </citation>
    <scope>NUCLEOTIDE SEQUENCE</scope>
    <source>
        <strain evidence="10">CBS 269.34</strain>
    </source>
</reference>
<dbReference type="OrthoDB" id="10029320at2759"/>
<protein>
    <submittedName>
        <fullName evidence="10">Cytochrome P450 monooxygenase-like protein</fullName>
    </submittedName>
</protein>
<dbReference type="Proteomes" id="UP000799750">
    <property type="component" value="Unassembled WGS sequence"/>
</dbReference>
<evidence type="ECO:0000313" key="11">
    <source>
        <dbReference type="Proteomes" id="UP000799750"/>
    </source>
</evidence>
<organism evidence="10 11">
    <name type="scientific">Lophium mytilinum</name>
    <dbReference type="NCBI Taxonomy" id="390894"/>
    <lineage>
        <taxon>Eukaryota</taxon>
        <taxon>Fungi</taxon>
        <taxon>Dikarya</taxon>
        <taxon>Ascomycota</taxon>
        <taxon>Pezizomycotina</taxon>
        <taxon>Dothideomycetes</taxon>
        <taxon>Pleosporomycetidae</taxon>
        <taxon>Mytilinidiales</taxon>
        <taxon>Mytilinidiaceae</taxon>
        <taxon>Lophium</taxon>
    </lineage>
</organism>
<evidence type="ECO:0000256" key="5">
    <source>
        <dbReference type="ARBA" id="ARBA00023002"/>
    </source>
</evidence>
<evidence type="ECO:0000313" key="10">
    <source>
        <dbReference type="EMBL" id="KAF2488880.1"/>
    </source>
</evidence>
<dbReference type="CDD" id="cd11051">
    <property type="entry name" value="CYP59-like"/>
    <property type="match status" value="1"/>
</dbReference>
<name>A0A6A6Q921_9PEZI</name>
<feature type="binding site" description="axial binding residue" evidence="8">
    <location>
        <position position="472"/>
    </location>
    <ligand>
        <name>heme</name>
        <dbReference type="ChEBI" id="CHEBI:30413"/>
    </ligand>
    <ligandPart>
        <name>Fe</name>
        <dbReference type="ChEBI" id="CHEBI:18248"/>
    </ligandPart>
</feature>
<dbReference type="AlphaFoldDB" id="A0A6A6Q921"/>
<sequence>MDYLRAHPLAAAILTILVAYFTRATVRFAHHRKRMGKYPGPPYHWLWGHLLILGEYRKTKPIRMHGHYLPALLAEDYSLGPVFLFDTYPAGPAILIINDADLAHDVSTVQVYPKSHLLGDALAPVAGPENLVVMEGTLWKKWRTIFNPAFSMTQLMSLVPLVVDSTGVFVDNLDKLASKNEPFRLEEPATYLTIDIIGKVILDHDFKSQTAKNEYVDAMRAQFTWLRDHTSFNPLHIYSPIRPIANLYYTWRMRRYLGKLLDTRLAARAGSTSNTRQRVGIDLALDTYFADYSQGKEDETNLLKMDPKFRQHVIDNFRILLVAGHDTTSSTVAYALYRLSRHPSTLAKLRAEHDEIFGPNPLVAADALKSDPYLLSKLTYTTAVIQETLRLYTPATSLREGTPNLFIKDPSTSNMLSTDGLAVWIESVCMNRSREIWGLDVHDFRPERFLSPEIDDVDPRAFRPFEKGPRNCIGQELAMLEIKIALVLVVRLFDFKAAYDELDLLKGDGTLWAGSEQGRQGVQEVWGDEAYQVLYATAKPRDGMPMRVKRRV</sequence>
<evidence type="ECO:0000256" key="3">
    <source>
        <dbReference type="ARBA" id="ARBA00022617"/>
    </source>
</evidence>
<feature type="transmembrane region" description="Helical" evidence="9">
    <location>
        <begin position="6"/>
        <end position="26"/>
    </location>
</feature>
<accession>A0A6A6Q921</accession>
<dbReference type="GO" id="GO:0020037">
    <property type="term" value="F:heme binding"/>
    <property type="evidence" value="ECO:0007669"/>
    <property type="project" value="InterPro"/>
</dbReference>
<dbReference type="EMBL" id="MU004200">
    <property type="protein sequence ID" value="KAF2488880.1"/>
    <property type="molecule type" value="Genomic_DNA"/>
</dbReference>
<keyword evidence="9" id="KW-1133">Transmembrane helix</keyword>
<dbReference type="Gene3D" id="1.10.630.10">
    <property type="entry name" value="Cytochrome P450"/>
    <property type="match status" value="1"/>
</dbReference>
<comment type="pathway">
    <text evidence="2">Secondary metabolite biosynthesis.</text>
</comment>
<keyword evidence="9" id="KW-0812">Transmembrane</keyword>
<dbReference type="PANTHER" id="PTHR24305:SF107">
    <property type="entry name" value="P450, PUTATIVE (EUROFUNG)-RELATED"/>
    <property type="match status" value="1"/>
</dbReference>
<keyword evidence="11" id="KW-1185">Reference proteome</keyword>
<evidence type="ECO:0000256" key="1">
    <source>
        <dbReference type="ARBA" id="ARBA00001971"/>
    </source>
</evidence>
<proteinExistence type="predicted"/>
<evidence type="ECO:0000256" key="9">
    <source>
        <dbReference type="SAM" id="Phobius"/>
    </source>
</evidence>
<dbReference type="GO" id="GO:0005506">
    <property type="term" value="F:iron ion binding"/>
    <property type="evidence" value="ECO:0007669"/>
    <property type="project" value="InterPro"/>
</dbReference>
<keyword evidence="6 8" id="KW-0408">Iron</keyword>
<evidence type="ECO:0000256" key="8">
    <source>
        <dbReference type="PIRSR" id="PIRSR602401-1"/>
    </source>
</evidence>
<dbReference type="InterPro" id="IPR036396">
    <property type="entry name" value="Cyt_P450_sf"/>
</dbReference>
<dbReference type="PRINTS" id="PR00463">
    <property type="entry name" value="EP450I"/>
</dbReference>